<accession>A0A7M1LIZ7</accession>
<dbReference type="NCBIfam" id="TIGR03558">
    <property type="entry name" value="oxido_grp_1"/>
    <property type="match status" value="1"/>
</dbReference>
<sequence>MRVSIHDLVTANENERVEDAFLRTKNLVKTAESLGYHRYWFSEHHSIEANLSTSPEILIAYFISQTSKIRLGSGGTMIMHYSPLKVAENFKTLIALAKNRIDIGLGRAPGGDAKSIIALSEGKGVSVDDLYQKIEYILSYFKDEEIRDRRYKAKAIPNNTSFLPSPWMLGSSGNSANFAAYMGLGYSHAKFFSVDVADVVFSEYKRNFRPSVFFEKPELMFSYMVVVADSKEEANYLAKPIEMMFLSIARGTKQLKILNPEKVKDYKFSQDEENLIKSKYEKRYFIKGDKQSVSEILHDEAKKYSLDEIMVYSPIYSPEKREDSYRKIAEIFDIKP</sequence>
<dbReference type="AlphaFoldDB" id="A0A7M1LIZ7"/>
<keyword evidence="3" id="KW-0560">Oxidoreductase</keyword>
<dbReference type="Pfam" id="PF00296">
    <property type="entry name" value="Bac_luciferase"/>
    <property type="match status" value="1"/>
</dbReference>
<protein>
    <submittedName>
        <fullName evidence="3">MsnO8 family LLM class oxidoreductase</fullName>
        <ecNumber evidence="3">1.-.-.-</ecNumber>
    </submittedName>
</protein>
<organism evidence="3 4">
    <name type="scientific">Campylobacter corcagiensis</name>
    <dbReference type="NCBI Taxonomy" id="1448857"/>
    <lineage>
        <taxon>Bacteria</taxon>
        <taxon>Pseudomonadati</taxon>
        <taxon>Campylobacterota</taxon>
        <taxon>Epsilonproteobacteria</taxon>
        <taxon>Campylobacterales</taxon>
        <taxon>Campylobacteraceae</taxon>
        <taxon>Campylobacter</taxon>
    </lineage>
</organism>
<name>A0A7M1LIZ7_9BACT</name>
<evidence type="ECO:0000256" key="1">
    <source>
        <dbReference type="ARBA" id="ARBA00007789"/>
    </source>
</evidence>
<dbReference type="InterPro" id="IPR011251">
    <property type="entry name" value="Luciferase-like_dom"/>
</dbReference>
<gene>
    <name evidence="3" type="ORF">IMC76_03700</name>
</gene>
<evidence type="ECO:0000313" key="4">
    <source>
        <dbReference type="Proteomes" id="UP000594749"/>
    </source>
</evidence>
<feature type="domain" description="Luciferase-like" evidence="2">
    <location>
        <begin position="19"/>
        <end position="247"/>
    </location>
</feature>
<dbReference type="GO" id="GO:0005829">
    <property type="term" value="C:cytosol"/>
    <property type="evidence" value="ECO:0007669"/>
    <property type="project" value="TreeGrafter"/>
</dbReference>
<keyword evidence="4" id="KW-1185">Reference proteome</keyword>
<dbReference type="Gene3D" id="3.20.20.30">
    <property type="entry name" value="Luciferase-like domain"/>
    <property type="match status" value="1"/>
</dbReference>
<reference evidence="3 4" key="1">
    <citation type="submission" date="2020-10" db="EMBL/GenBank/DDBJ databases">
        <title>Campylobacter and Helicobacter PacBio genomes.</title>
        <authorList>
            <person name="Lane C."/>
        </authorList>
    </citation>
    <scope>NUCLEOTIDE SEQUENCE [LARGE SCALE GENOMIC DNA]</scope>
    <source>
        <strain evidence="3 4">2016D-0077</strain>
    </source>
</reference>
<dbReference type="InterPro" id="IPR050766">
    <property type="entry name" value="Bact_Lucif_Oxidored"/>
</dbReference>
<dbReference type="EC" id="1.-.-.-" evidence="3"/>
<comment type="similarity">
    <text evidence="1">To bacterial alkanal monooxygenase alpha and beta chains.</text>
</comment>
<dbReference type="PANTHER" id="PTHR30137:SF6">
    <property type="entry name" value="LUCIFERASE-LIKE MONOOXYGENASE"/>
    <property type="match status" value="1"/>
</dbReference>
<evidence type="ECO:0000259" key="2">
    <source>
        <dbReference type="Pfam" id="PF00296"/>
    </source>
</evidence>
<dbReference type="OrthoDB" id="9780518at2"/>
<dbReference type="SUPFAM" id="SSF51679">
    <property type="entry name" value="Bacterial luciferase-like"/>
    <property type="match status" value="1"/>
</dbReference>
<proteinExistence type="predicted"/>
<dbReference type="CDD" id="cd00347">
    <property type="entry name" value="Flavin_utilizing_monoxygenases"/>
    <property type="match status" value="1"/>
</dbReference>
<dbReference type="EMBL" id="CP063078">
    <property type="protein sequence ID" value="QOQ87914.1"/>
    <property type="molecule type" value="Genomic_DNA"/>
</dbReference>
<dbReference type="GO" id="GO:0016705">
    <property type="term" value="F:oxidoreductase activity, acting on paired donors, with incorporation or reduction of molecular oxygen"/>
    <property type="evidence" value="ECO:0007669"/>
    <property type="project" value="InterPro"/>
</dbReference>
<dbReference type="InterPro" id="IPR019949">
    <property type="entry name" value="CmoO-like"/>
</dbReference>
<dbReference type="RefSeq" id="WP_025802145.1">
    <property type="nucleotide sequence ID" value="NZ_CP053842.1"/>
</dbReference>
<dbReference type="Proteomes" id="UP000594749">
    <property type="component" value="Chromosome"/>
</dbReference>
<evidence type="ECO:0000313" key="3">
    <source>
        <dbReference type="EMBL" id="QOQ87914.1"/>
    </source>
</evidence>
<dbReference type="InterPro" id="IPR036661">
    <property type="entry name" value="Luciferase-like_sf"/>
</dbReference>
<dbReference type="PANTHER" id="PTHR30137">
    <property type="entry name" value="LUCIFERASE-LIKE MONOOXYGENASE"/>
    <property type="match status" value="1"/>
</dbReference>